<gene>
    <name evidence="1" type="ORF">EVAR_33582_1</name>
</gene>
<protein>
    <submittedName>
        <fullName evidence="1">Uncharacterized protein</fullName>
    </submittedName>
</protein>
<keyword evidence="2" id="KW-1185">Reference proteome</keyword>
<reference evidence="1 2" key="1">
    <citation type="journal article" date="2019" name="Commun. Biol.">
        <title>The bagworm genome reveals a unique fibroin gene that provides high tensile strength.</title>
        <authorList>
            <person name="Kono N."/>
            <person name="Nakamura H."/>
            <person name="Ohtoshi R."/>
            <person name="Tomita M."/>
            <person name="Numata K."/>
            <person name="Arakawa K."/>
        </authorList>
    </citation>
    <scope>NUCLEOTIDE SEQUENCE [LARGE SCALE GENOMIC DNA]</scope>
</reference>
<evidence type="ECO:0000313" key="2">
    <source>
        <dbReference type="Proteomes" id="UP000299102"/>
    </source>
</evidence>
<dbReference type="AlphaFoldDB" id="A0A4C1VJX5"/>
<organism evidence="1 2">
    <name type="scientific">Eumeta variegata</name>
    <name type="common">Bagworm moth</name>
    <name type="synonym">Eumeta japonica</name>
    <dbReference type="NCBI Taxonomy" id="151549"/>
    <lineage>
        <taxon>Eukaryota</taxon>
        <taxon>Metazoa</taxon>
        <taxon>Ecdysozoa</taxon>
        <taxon>Arthropoda</taxon>
        <taxon>Hexapoda</taxon>
        <taxon>Insecta</taxon>
        <taxon>Pterygota</taxon>
        <taxon>Neoptera</taxon>
        <taxon>Endopterygota</taxon>
        <taxon>Lepidoptera</taxon>
        <taxon>Glossata</taxon>
        <taxon>Ditrysia</taxon>
        <taxon>Tineoidea</taxon>
        <taxon>Psychidae</taxon>
        <taxon>Oiketicinae</taxon>
        <taxon>Eumeta</taxon>
    </lineage>
</organism>
<name>A0A4C1VJX5_EUMVA</name>
<accession>A0A4C1VJX5</accession>
<proteinExistence type="predicted"/>
<comment type="caution">
    <text evidence="1">The sequence shown here is derived from an EMBL/GenBank/DDBJ whole genome shotgun (WGS) entry which is preliminary data.</text>
</comment>
<dbReference type="EMBL" id="BGZK01000354">
    <property type="protein sequence ID" value="GBP38831.1"/>
    <property type="molecule type" value="Genomic_DNA"/>
</dbReference>
<dbReference type="Proteomes" id="UP000299102">
    <property type="component" value="Unassembled WGS sequence"/>
</dbReference>
<evidence type="ECO:0000313" key="1">
    <source>
        <dbReference type="EMBL" id="GBP38831.1"/>
    </source>
</evidence>
<sequence>MVSSMCALYACDAIYEQPSTNETTEGDVKLQTVLTRQTKFSQLYSRQLDELSTTTNANLHEYYHHVSLITNRTFCDLSCEKSETSVNTSKRQARPLTSKT</sequence>